<feature type="region of interest" description="Disordered" evidence="1">
    <location>
        <begin position="90"/>
        <end position="109"/>
    </location>
</feature>
<dbReference type="Gene3D" id="3.40.50.150">
    <property type="entry name" value="Vaccinia Virus protein VP39"/>
    <property type="match status" value="1"/>
</dbReference>
<dbReference type="Proteomes" id="UP000461409">
    <property type="component" value="Unassembled WGS sequence"/>
</dbReference>
<comment type="caution">
    <text evidence="2">The sequence shown here is derived from an EMBL/GenBank/DDBJ whole genome shotgun (WGS) entry which is preliminary data.</text>
</comment>
<dbReference type="AlphaFoldDB" id="A0A844XDZ2"/>
<reference evidence="2 3" key="1">
    <citation type="submission" date="2019-12" db="EMBL/GenBank/DDBJ databases">
        <authorList>
            <person name="Lee S.D."/>
        </authorList>
    </citation>
    <scope>NUCLEOTIDE SEQUENCE [LARGE SCALE GENOMIC DNA]</scope>
    <source>
        <strain evidence="2 3">GH3-10</strain>
    </source>
</reference>
<name>A0A844XDZ2_9SPHN</name>
<evidence type="ECO:0000313" key="3">
    <source>
        <dbReference type="Proteomes" id="UP000461409"/>
    </source>
</evidence>
<keyword evidence="3" id="KW-1185">Reference proteome</keyword>
<organism evidence="2 3">
    <name type="scientific">Aurantiacibacter rhizosphaerae</name>
    <dbReference type="NCBI Taxonomy" id="2691582"/>
    <lineage>
        <taxon>Bacteria</taxon>
        <taxon>Pseudomonadati</taxon>
        <taxon>Pseudomonadota</taxon>
        <taxon>Alphaproteobacteria</taxon>
        <taxon>Sphingomonadales</taxon>
        <taxon>Erythrobacteraceae</taxon>
        <taxon>Aurantiacibacter</taxon>
    </lineage>
</organism>
<accession>A0A844XDZ2</accession>
<sequence length="132" mass="14793">MTTHNVHDAWNSFWDRQARQRKGGSGLMPSTWRGIDAAQGAAWMEFAKRLPSKACVLDLATGDGRVLSHLLQRRRDLKLLGIDRAATLPTPPRGSNIRGGTEMDRRHGKLPRPLARRCTWAAVTLRPMSPRC</sequence>
<reference evidence="2 3" key="2">
    <citation type="submission" date="2020-02" db="EMBL/GenBank/DDBJ databases">
        <title>Erythrobacter dongmakensis sp. nov., isolated from a tidal mudflat.</title>
        <authorList>
            <person name="Kim I.S."/>
        </authorList>
    </citation>
    <scope>NUCLEOTIDE SEQUENCE [LARGE SCALE GENOMIC DNA]</scope>
    <source>
        <strain evidence="2 3">GH3-10</strain>
    </source>
</reference>
<protein>
    <recommendedName>
        <fullName evidence="4">Class I SAM-dependent methyltransferase</fullName>
    </recommendedName>
</protein>
<dbReference type="InterPro" id="IPR029063">
    <property type="entry name" value="SAM-dependent_MTases_sf"/>
</dbReference>
<dbReference type="RefSeq" id="WP_160485850.1">
    <property type="nucleotide sequence ID" value="NZ_WUBR01000002.1"/>
</dbReference>
<gene>
    <name evidence="2" type="ORF">GRF63_09995</name>
</gene>
<dbReference type="EMBL" id="WUBR01000002">
    <property type="protein sequence ID" value="MWV28236.1"/>
    <property type="molecule type" value="Genomic_DNA"/>
</dbReference>
<evidence type="ECO:0000313" key="2">
    <source>
        <dbReference type="EMBL" id="MWV28236.1"/>
    </source>
</evidence>
<evidence type="ECO:0008006" key="4">
    <source>
        <dbReference type="Google" id="ProtNLM"/>
    </source>
</evidence>
<evidence type="ECO:0000256" key="1">
    <source>
        <dbReference type="SAM" id="MobiDB-lite"/>
    </source>
</evidence>
<proteinExistence type="predicted"/>
<dbReference type="SUPFAM" id="SSF53335">
    <property type="entry name" value="S-adenosyl-L-methionine-dependent methyltransferases"/>
    <property type="match status" value="1"/>
</dbReference>